<protein>
    <submittedName>
        <fullName evidence="2">Uncharacterized protein</fullName>
    </submittedName>
</protein>
<dbReference type="AlphaFoldDB" id="A0A1L9QTC6"/>
<name>A0A1L9QTC6_9CYAN</name>
<evidence type="ECO:0000313" key="3">
    <source>
        <dbReference type="Proteomes" id="UP000183940"/>
    </source>
</evidence>
<organism evidence="2 3">
    <name type="scientific">Roseofilum reptotaenium AO1-A</name>
    <dbReference type="NCBI Taxonomy" id="1925591"/>
    <lineage>
        <taxon>Bacteria</taxon>
        <taxon>Bacillati</taxon>
        <taxon>Cyanobacteriota</taxon>
        <taxon>Cyanophyceae</taxon>
        <taxon>Desertifilales</taxon>
        <taxon>Desertifilaceae</taxon>
        <taxon>Roseofilum</taxon>
    </lineage>
</organism>
<dbReference type="EMBL" id="MLAW01000012">
    <property type="protein sequence ID" value="OJJ25931.1"/>
    <property type="molecule type" value="Genomic_DNA"/>
</dbReference>
<reference evidence="2" key="1">
    <citation type="submission" date="2016-10" db="EMBL/GenBank/DDBJ databases">
        <title>CRISPR-Cas defence system in Roseofilum reptotaenium: evidence of a bacteriophage-cyanobacterium arms race in the coral black band disease.</title>
        <authorList>
            <person name="Buerger P."/>
            <person name="Wood-Charlson E.M."/>
            <person name="Weynberg K.D."/>
            <person name="Willis B."/>
            <person name="Van Oppen M.J."/>
        </authorList>
    </citation>
    <scope>NUCLEOTIDE SEQUENCE [LARGE SCALE GENOMIC DNA]</scope>
    <source>
        <strain evidence="2">AO1-A</strain>
    </source>
</reference>
<dbReference type="STRING" id="1925591.BI308_09375"/>
<comment type="caution">
    <text evidence="2">The sequence shown here is derived from an EMBL/GenBank/DDBJ whole genome shotgun (WGS) entry which is preliminary data.</text>
</comment>
<keyword evidence="1" id="KW-0812">Transmembrane</keyword>
<proteinExistence type="predicted"/>
<keyword evidence="1" id="KW-1133">Transmembrane helix</keyword>
<keyword evidence="3" id="KW-1185">Reference proteome</keyword>
<accession>A0A1L9QTC6</accession>
<gene>
    <name evidence="2" type="ORF">BI308_09375</name>
</gene>
<dbReference type="Proteomes" id="UP000183940">
    <property type="component" value="Unassembled WGS sequence"/>
</dbReference>
<sequence length="174" mass="20237">MEDFQQTIETNLYNYNDKIAQICDTLEIDKEELYFIQHFSEKTGQRFQRQIEVDLGYFNHGTDLVNTAIASIRGIVEIDQAESDRNLEHQIQTFGSAIAVGAIIASTSALIFQYPWTSPWQQNHGDRLHPFIIAVLVSFLSAGLVWAIFQWKTWCRPIKWIWCRVRGRSGRNNR</sequence>
<evidence type="ECO:0000256" key="1">
    <source>
        <dbReference type="SAM" id="Phobius"/>
    </source>
</evidence>
<feature type="transmembrane region" description="Helical" evidence="1">
    <location>
        <begin position="128"/>
        <end position="149"/>
    </location>
</feature>
<evidence type="ECO:0000313" key="2">
    <source>
        <dbReference type="EMBL" id="OJJ25931.1"/>
    </source>
</evidence>
<keyword evidence="1" id="KW-0472">Membrane</keyword>
<feature type="transmembrane region" description="Helical" evidence="1">
    <location>
        <begin position="94"/>
        <end position="116"/>
    </location>
</feature>